<dbReference type="EMBL" id="LAZR01016864">
    <property type="protein sequence ID" value="KKM02691.1"/>
    <property type="molecule type" value="Genomic_DNA"/>
</dbReference>
<organism evidence="1">
    <name type="scientific">marine sediment metagenome</name>
    <dbReference type="NCBI Taxonomy" id="412755"/>
    <lineage>
        <taxon>unclassified sequences</taxon>
        <taxon>metagenomes</taxon>
        <taxon>ecological metagenomes</taxon>
    </lineage>
</organism>
<evidence type="ECO:0000313" key="1">
    <source>
        <dbReference type="EMBL" id="KKM02691.1"/>
    </source>
</evidence>
<dbReference type="AlphaFoldDB" id="A0A0F9JA27"/>
<proteinExistence type="predicted"/>
<gene>
    <name evidence="1" type="ORF">LCGC14_1781950</name>
</gene>
<protein>
    <submittedName>
        <fullName evidence="1">Uncharacterized protein</fullName>
    </submittedName>
</protein>
<reference evidence="1" key="1">
    <citation type="journal article" date="2015" name="Nature">
        <title>Complex archaea that bridge the gap between prokaryotes and eukaryotes.</title>
        <authorList>
            <person name="Spang A."/>
            <person name="Saw J.H."/>
            <person name="Jorgensen S.L."/>
            <person name="Zaremba-Niedzwiedzka K."/>
            <person name="Martijn J."/>
            <person name="Lind A.E."/>
            <person name="van Eijk R."/>
            <person name="Schleper C."/>
            <person name="Guy L."/>
            <person name="Ettema T.J."/>
        </authorList>
    </citation>
    <scope>NUCLEOTIDE SEQUENCE</scope>
</reference>
<name>A0A0F9JA27_9ZZZZ</name>
<accession>A0A0F9JA27</accession>
<comment type="caution">
    <text evidence="1">The sequence shown here is derived from an EMBL/GenBank/DDBJ whole genome shotgun (WGS) entry which is preliminary data.</text>
</comment>
<sequence length="109" mass="12686">MRTFINFFGEPEEVPEEIRRVISNAPIFIVFPLIDEETGIRKNDLGKIEGRRRRPDCLSQNSHEPRPYIVCWNNGGGYTDISFHLKVGGDHGALHAARRMFERYTEKRL</sequence>